<accession>A0AAD5H6N1</accession>
<organism evidence="1 2">
    <name type="scientific">Chlorella ohadii</name>
    <dbReference type="NCBI Taxonomy" id="2649997"/>
    <lineage>
        <taxon>Eukaryota</taxon>
        <taxon>Viridiplantae</taxon>
        <taxon>Chlorophyta</taxon>
        <taxon>core chlorophytes</taxon>
        <taxon>Trebouxiophyceae</taxon>
        <taxon>Chlorellales</taxon>
        <taxon>Chlorellaceae</taxon>
        <taxon>Chlorella clade</taxon>
        <taxon>Chlorella</taxon>
    </lineage>
</organism>
<dbReference type="Proteomes" id="UP001205105">
    <property type="component" value="Unassembled WGS sequence"/>
</dbReference>
<dbReference type="InterPro" id="IPR015946">
    <property type="entry name" value="KH_dom-like_a/b"/>
</dbReference>
<sequence length="175" mass="17751">MAPPEAAVCTACVGEPAPEAAGAKAGQPSSLYEVPLTATGSGHRTEVAAGSFQVVLDAGRALGGQESGPSPVQAFVSSIVGCSQITLQLVAHDAGVQLGDISWVAHGVFDTRRLLGSSEADASPRFHSIAITGTVAADVPQSKLDELAGATEARCPISQSLHPDVHYSLKLVRAA</sequence>
<dbReference type="Gene3D" id="3.30.300.20">
    <property type="match status" value="1"/>
</dbReference>
<dbReference type="SUPFAM" id="SSF82784">
    <property type="entry name" value="OsmC-like"/>
    <property type="match status" value="1"/>
</dbReference>
<dbReference type="PANTHER" id="PTHR35368:SF1">
    <property type="entry name" value="HYDROPEROXIDE REDUCTASE"/>
    <property type="match status" value="1"/>
</dbReference>
<evidence type="ECO:0000313" key="1">
    <source>
        <dbReference type="EMBL" id="KAI7841252.1"/>
    </source>
</evidence>
<gene>
    <name evidence="1" type="ORF">COHA_005025</name>
</gene>
<dbReference type="EMBL" id="JADXDR010000065">
    <property type="protein sequence ID" value="KAI7841252.1"/>
    <property type="molecule type" value="Genomic_DNA"/>
</dbReference>
<dbReference type="InterPro" id="IPR003718">
    <property type="entry name" value="OsmC/Ohr_fam"/>
</dbReference>
<proteinExistence type="predicted"/>
<protein>
    <submittedName>
        <fullName evidence="1">Uncharacterized protein</fullName>
    </submittedName>
</protein>
<dbReference type="Pfam" id="PF02566">
    <property type="entry name" value="OsmC"/>
    <property type="match status" value="1"/>
</dbReference>
<dbReference type="PANTHER" id="PTHR35368">
    <property type="entry name" value="HYDROPEROXIDE REDUCTASE"/>
    <property type="match status" value="1"/>
</dbReference>
<evidence type="ECO:0000313" key="2">
    <source>
        <dbReference type="Proteomes" id="UP001205105"/>
    </source>
</evidence>
<dbReference type="AlphaFoldDB" id="A0AAD5H6N1"/>
<name>A0AAD5H6N1_9CHLO</name>
<keyword evidence="2" id="KW-1185">Reference proteome</keyword>
<dbReference type="InterPro" id="IPR036102">
    <property type="entry name" value="OsmC/Ohrsf"/>
</dbReference>
<reference evidence="1" key="1">
    <citation type="submission" date="2020-11" db="EMBL/GenBank/DDBJ databases">
        <title>Chlorella ohadii genome sequencing and assembly.</title>
        <authorList>
            <person name="Murik O."/>
            <person name="Treves H."/>
            <person name="Kedem I."/>
            <person name="Shotland Y."/>
            <person name="Kaplan A."/>
        </authorList>
    </citation>
    <scope>NUCLEOTIDE SEQUENCE</scope>
    <source>
        <strain evidence="1">1</strain>
    </source>
</reference>
<dbReference type="InterPro" id="IPR052924">
    <property type="entry name" value="OsmC/Ohr_hydroprdx_reductase"/>
</dbReference>
<comment type="caution">
    <text evidence="1">The sequence shown here is derived from an EMBL/GenBank/DDBJ whole genome shotgun (WGS) entry which is preliminary data.</text>
</comment>